<accession>A0ABN7VS88</accession>
<protein>
    <submittedName>
        <fullName evidence="2">3116_t:CDS:1</fullName>
    </submittedName>
</protein>
<dbReference type="Proteomes" id="UP000789901">
    <property type="component" value="Unassembled WGS sequence"/>
</dbReference>
<sequence length="453" mass="52635">MVDQDNLLRCNLEHTVLFEVESDVDVESDDVRNIESDANGDAKSDIERDVERDTERDAARLFTGKVFENWEQWFTVVKDRVYREEGIVRRRTYICQHGRNYGSTSKKKTSTKKISCPWHVNASCPKVKNPNSTIFINTIVDEHNHQLSVDAIAFECVKRFSEEMLEDIKFLTQHCKMGATAQKKYLEGKYPLQPIFSKDLYRAIQKYRPTAKSLSNDAAQMSNWLDMQKEKDTRWVVARGWDDDNALTHLLWMKPEQVENWIKFSDSVINDVTHKTNWYGMALSLFVGFDRNRQNILLAQGLLADENYPKGKSYLEFHYKSKEHWAHSYTSFKFTAGMISTSRVEAMNACLKRLLYNSNVSLCDLMFEIHRLLDQQNKQNQYQYWKLAIPSLRNLEHALGSNDHDATFSNDENKNVDDPQATIHQLLDVVGSGNVNELWEDKDVSDMPFIVAD</sequence>
<name>A0ABN7VS88_GIGMA</name>
<proteinExistence type="predicted"/>
<reference evidence="2 3" key="1">
    <citation type="submission" date="2021-06" db="EMBL/GenBank/DDBJ databases">
        <authorList>
            <person name="Kallberg Y."/>
            <person name="Tangrot J."/>
            <person name="Rosling A."/>
        </authorList>
    </citation>
    <scope>NUCLEOTIDE SEQUENCE [LARGE SCALE GENOMIC DNA]</scope>
    <source>
        <strain evidence="2 3">120-4 pot B 10/14</strain>
    </source>
</reference>
<dbReference type="PANTHER" id="PTHR47718">
    <property type="entry name" value="OS01G0519700 PROTEIN"/>
    <property type="match status" value="1"/>
</dbReference>
<comment type="caution">
    <text evidence="2">The sequence shown here is derived from an EMBL/GenBank/DDBJ whole genome shotgun (WGS) entry which is preliminary data.</text>
</comment>
<evidence type="ECO:0000313" key="2">
    <source>
        <dbReference type="EMBL" id="CAG8795668.1"/>
    </source>
</evidence>
<evidence type="ECO:0000313" key="3">
    <source>
        <dbReference type="Proteomes" id="UP000789901"/>
    </source>
</evidence>
<gene>
    <name evidence="2" type="ORF">GMARGA_LOCUS22032</name>
</gene>
<dbReference type="EMBL" id="CAJVQB010020896">
    <property type="protein sequence ID" value="CAG8795668.1"/>
    <property type="molecule type" value="Genomic_DNA"/>
</dbReference>
<evidence type="ECO:0000256" key="1">
    <source>
        <dbReference type="SAM" id="MobiDB-lite"/>
    </source>
</evidence>
<dbReference type="PANTHER" id="PTHR47718:SF3">
    <property type="entry name" value="PROTEIN FAR1-RELATED SEQUENCE 5-LIKE"/>
    <property type="match status" value="1"/>
</dbReference>
<keyword evidence="3" id="KW-1185">Reference proteome</keyword>
<organism evidence="2 3">
    <name type="scientific">Gigaspora margarita</name>
    <dbReference type="NCBI Taxonomy" id="4874"/>
    <lineage>
        <taxon>Eukaryota</taxon>
        <taxon>Fungi</taxon>
        <taxon>Fungi incertae sedis</taxon>
        <taxon>Mucoromycota</taxon>
        <taxon>Glomeromycotina</taxon>
        <taxon>Glomeromycetes</taxon>
        <taxon>Diversisporales</taxon>
        <taxon>Gigasporaceae</taxon>
        <taxon>Gigaspora</taxon>
    </lineage>
</organism>
<feature type="region of interest" description="Disordered" evidence="1">
    <location>
        <begin position="29"/>
        <end position="50"/>
    </location>
</feature>